<organism evidence="4 5">
    <name type="scientific">Chitinimonas viridis</name>
    <dbReference type="NCBI Taxonomy" id="664880"/>
    <lineage>
        <taxon>Bacteria</taxon>
        <taxon>Pseudomonadati</taxon>
        <taxon>Pseudomonadota</taxon>
        <taxon>Betaproteobacteria</taxon>
        <taxon>Neisseriales</taxon>
        <taxon>Chitinibacteraceae</taxon>
        <taxon>Chitinimonas</taxon>
    </lineage>
</organism>
<feature type="domain" description="N-acetyltransferase" evidence="3">
    <location>
        <begin position="3"/>
        <end position="150"/>
    </location>
</feature>
<dbReference type="PANTHER" id="PTHR43877">
    <property type="entry name" value="AMINOALKYLPHOSPHONATE N-ACETYLTRANSFERASE-RELATED-RELATED"/>
    <property type="match status" value="1"/>
</dbReference>
<dbReference type="InterPro" id="IPR050832">
    <property type="entry name" value="Bact_Acetyltransf"/>
</dbReference>
<protein>
    <submittedName>
        <fullName evidence="4">GNAT family N-acetyltransferase</fullName>
    </submittedName>
</protein>
<dbReference type="Pfam" id="PF00583">
    <property type="entry name" value="Acetyltransf_1"/>
    <property type="match status" value="1"/>
</dbReference>
<dbReference type="Proteomes" id="UP001180081">
    <property type="component" value="Unassembled WGS sequence"/>
</dbReference>
<evidence type="ECO:0000313" key="4">
    <source>
        <dbReference type="EMBL" id="MDN3578335.1"/>
    </source>
</evidence>
<sequence length="161" mass="17734">MRIELEPPNQPEVVSLIAELDAYQDSLYPAEARYALDLSALQQENVVFVVARDEEGMAVACGAVVLQLEAGELKRMFVRPAYRAQGAAAKVLAKLEAESYRRGCRLLQLETGPYQTAALAFYQKHGFQLCGAFGDYPEHPLSVFMQKRLGDGVSLPVSGLR</sequence>
<proteinExistence type="predicted"/>
<dbReference type="Gene3D" id="3.40.630.30">
    <property type="match status" value="1"/>
</dbReference>
<gene>
    <name evidence="4" type="ORF">QWZ03_16320</name>
</gene>
<evidence type="ECO:0000259" key="3">
    <source>
        <dbReference type="PROSITE" id="PS51186"/>
    </source>
</evidence>
<dbReference type="EMBL" id="JAUFPU010000018">
    <property type="protein sequence ID" value="MDN3578335.1"/>
    <property type="molecule type" value="Genomic_DNA"/>
</dbReference>
<dbReference type="PANTHER" id="PTHR43877:SF5">
    <property type="entry name" value="BLL8307 PROTEIN"/>
    <property type="match status" value="1"/>
</dbReference>
<keyword evidence="2" id="KW-0012">Acyltransferase</keyword>
<evidence type="ECO:0000256" key="2">
    <source>
        <dbReference type="ARBA" id="ARBA00023315"/>
    </source>
</evidence>
<accession>A0ABT8B950</accession>
<dbReference type="CDD" id="cd04301">
    <property type="entry name" value="NAT_SF"/>
    <property type="match status" value="1"/>
</dbReference>
<comment type="caution">
    <text evidence="4">The sequence shown here is derived from an EMBL/GenBank/DDBJ whole genome shotgun (WGS) entry which is preliminary data.</text>
</comment>
<keyword evidence="1" id="KW-0808">Transferase</keyword>
<reference evidence="4" key="2">
    <citation type="submission" date="2023-06" db="EMBL/GenBank/DDBJ databases">
        <authorList>
            <person name="Lucena T."/>
            <person name="Sun Q."/>
        </authorList>
    </citation>
    <scope>NUCLEOTIDE SEQUENCE</scope>
    <source>
        <strain evidence="4">CECT 7703</strain>
    </source>
</reference>
<keyword evidence="5" id="KW-1185">Reference proteome</keyword>
<dbReference type="PROSITE" id="PS51186">
    <property type="entry name" value="GNAT"/>
    <property type="match status" value="1"/>
</dbReference>
<dbReference type="SUPFAM" id="SSF55729">
    <property type="entry name" value="Acyl-CoA N-acyltransferases (Nat)"/>
    <property type="match status" value="1"/>
</dbReference>
<name>A0ABT8B950_9NEIS</name>
<dbReference type="InterPro" id="IPR016181">
    <property type="entry name" value="Acyl_CoA_acyltransferase"/>
</dbReference>
<evidence type="ECO:0000313" key="5">
    <source>
        <dbReference type="Proteomes" id="UP001180081"/>
    </source>
</evidence>
<reference evidence="4" key="1">
    <citation type="journal article" date="2014" name="Int. J. Syst. Evol. Microbiol.">
        <title>Complete genome of a new Firmicutes species belonging to the dominant human colonic microbiota ('Ruminococcus bicirculans') reveals two chromosomes and a selective capacity to utilize plant glucans.</title>
        <authorList>
            <consortium name="NISC Comparative Sequencing Program"/>
            <person name="Wegmann U."/>
            <person name="Louis P."/>
            <person name="Goesmann A."/>
            <person name="Henrissat B."/>
            <person name="Duncan S.H."/>
            <person name="Flint H.J."/>
        </authorList>
    </citation>
    <scope>NUCLEOTIDE SEQUENCE</scope>
    <source>
        <strain evidence="4">CECT 7703</strain>
    </source>
</reference>
<evidence type="ECO:0000256" key="1">
    <source>
        <dbReference type="ARBA" id="ARBA00022679"/>
    </source>
</evidence>
<dbReference type="InterPro" id="IPR000182">
    <property type="entry name" value="GNAT_dom"/>
</dbReference>